<keyword evidence="9" id="KW-0732">Signal</keyword>
<dbReference type="InterPro" id="IPR036438">
    <property type="entry name" value="Insulin-like_sf"/>
</dbReference>
<evidence type="ECO:0000256" key="9">
    <source>
        <dbReference type="SAM" id="SignalP"/>
    </source>
</evidence>
<protein>
    <submittedName>
        <fullName evidence="12">Prorelaxin-like</fullName>
    </submittedName>
</protein>
<evidence type="ECO:0000256" key="3">
    <source>
        <dbReference type="ARBA" id="ARBA00011207"/>
    </source>
</evidence>
<evidence type="ECO:0000313" key="11">
    <source>
        <dbReference type="Proteomes" id="UP000515140"/>
    </source>
</evidence>
<keyword evidence="6" id="KW-0372">Hormone</keyword>
<keyword evidence="5" id="KW-0165">Cleavage on pair of basic residues</keyword>
<dbReference type="GO" id="GO:0005179">
    <property type="term" value="F:hormone activity"/>
    <property type="evidence" value="ECO:0007669"/>
    <property type="project" value="UniProtKB-KW"/>
</dbReference>
<comment type="subunit">
    <text evidence="3">Heterodimer of a B chain and an A chain linked by two disulfide bonds.</text>
</comment>
<dbReference type="SMART" id="SM00078">
    <property type="entry name" value="IlGF"/>
    <property type="match status" value="1"/>
</dbReference>
<keyword evidence="7" id="KW-1015">Disulfide bond</keyword>
<dbReference type="RefSeq" id="XP_020862009.1">
    <property type="nucleotide sequence ID" value="XM_021006350.1"/>
</dbReference>
<dbReference type="GO" id="GO:0005576">
    <property type="term" value="C:extracellular region"/>
    <property type="evidence" value="ECO:0007669"/>
    <property type="project" value="UniProtKB-SubCell"/>
</dbReference>
<dbReference type="FunCoup" id="A0A6P5M0K3">
    <property type="interactions" value="516"/>
</dbReference>
<dbReference type="PANTHER" id="PTHR12004:SF13">
    <property type="entry name" value="PRORELAXIN H2"/>
    <property type="match status" value="1"/>
</dbReference>
<comment type="similarity">
    <text evidence="2 8">Belongs to the insulin family.</text>
</comment>
<dbReference type="InParanoid" id="A0A6P5M0K3"/>
<dbReference type="PROSITE" id="PS00262">
    <property type="entry name" value="INSULIN"/>
    <property type="match status" value="1"/>
</dbReference>
<dbReference type="InterPro" id="IPR022353">
    <property type="entry name" value="Insulin_CS"/>
</dbReference>
<feature type="domain" description="Insulin-like" evidence="10">
    <location>
        <begin position="34"/>
        <end position="188"/>
    </location>
</feature>
<evidence type="ECO:0000256" key="1">
    <source>
        <dbReference type="ARBA" id="ARBA00004613"/>
    </source>
</evidence>
<organism evidence="11 12">
    <name type="scientific">Phascolarctos cinereus</name>
    <name type="common">Koala</name>
    <dbReference type="NCBI Taxonomy" id="38626"/>
    <lineage>
        <taxon>Eukaryota</taxon>
        <taxon>Metazoa</taxon>
        <taxon>Chordata</taxon>
        <taxon>Craniata</taxon>
        <taxon>Vertebrata</taxon>
        <taxon>Euteleostomi</taxon>
        <taxon>Mammalia</taxon>
        <taxon>Metatheria</taxon>
        <taxon>Diprotodontia</taxon>
        <taxon>Phascolarctidae</taxon>
        <taxon>Phascolarctos</taxon>
    </lineage>
</organism>
<accession>A0A6P5M0K3</accession>
<proteinExistence type="inferred from homology"/>
<dbReference type="AlphaFoldDB" id="A0A6P5M0K3"/>
<gene>
    <name evidence="12" type="primary">LOC110221650</name>
</gene>
<dbReference type="PANTHER" id="PTHR12004">
    <property type="entry name" value="RELAXIN"/>
    <property type="match status" value="1"/>
</dbReference>
<keyword evidence="4 8" id="KW-0964">Secreted</keyword>
<name>A0A6P5M0K3_PHACI</name>
<dbReference type="SUPFAM" id="SSF56994">
    <property type="entry name" value="Insulin-like"/>
    <property type="match status" value="1"/>
</dbReference>
<dbReference type="Pfam" id="PF00049">
    <property type="entry name" value="Insulin"/>
    <property type="match status" value="1"/>
</dbReference>
<evidence type="ECO:0000256" key="2">
    <source>
        <dbReference type="ARBA" id="ARBA00009034"/>
    </source>
</evidence>
<dbReference type="KEGG" id="pcw:110221650"/>
<reference evidence="12" key="1">
    <citation type="submission" date="2025-08" db="UniProtKB">
        <authorList>
            <consortium name="RefSeq"/>
        </authorList>
    </citation>
    <scope>IDENTIFICATION</scope>
    <source>
        <tissue evidence="12">Spleen</tissue>
    </source>
</reference>
<keyword evidence="11" id="KW-1185">Reference proteome</keyword>
<evidence type="ECO:0000313" key="12">
    <source>
        <dbReference type="RefSeq" id="XP_020862009.1"/>
    </source>
</evidence>
<dbReference type="InterPro" id="IPR051042">
    <property type="entry name" value="Repro_Hormone_Insulin-like"/>
</dbReference>
<evidence type="ECO:0000256" key="4">
    <source>
        <dbReference type="ARBA" id="ARBA00022525"/>
    </source>
</evidence>
<sequence>MLLSLIFSHLLGAWLLLSFYPGELRAQYIDDVPRKLCGRQFVREVIKVCGTTGWRSAIIARHIRQEPGQMFVSLENDVDNGKLDAEVISGWKEGQIPLLKGGQDLKNVLNLYGHTEDSIPTMEEFMIGPDEFKEAIEKNKNEIKVISPLRQYDFMRGTHPRIRRGKSDLLSIKCCQRSCTRGELRRLC</sequence>
<evidence type="ECO:0000256" key="5">
    <source>
        <dbReference type="ARBA" id="ARBA00022685"/>
    </source>
</evidence>
<dbReference type="InterPro" id="IPR016179">
    <property type="entry name" value="Insulin-like"/>
</dbReference>
<feature type="chain" id="PRO_5027784753" evidence="9">
    <location>
        <begin position="27"/>
        <end position="188"/>
    </location>
</feature>
<dbReference type="GeneID" id="110221650"/>
<dbReference type="Proteomes" id="UP000515140">
    <property type="component" value="Unplaced"/>
</dbReference>
<feature type="signal peptide" evidence="9">
    <location>
        <begin position="1"/>
        <end position="26"/>
    </location>
</feature>
<evidence type="ECO:0000256" key="8">
    <source>
        <dbReference type="RuleBase" id="RU000406"/>
    </source>
</evidence>
<comment type="subcellular location">
    <subcellularLocation>
        <location evidence="1 8">Secreted</location>
    </subcellularLocation>
</comment>
<evidence type="ECO:0000256" key="7">
    <source>
        <dbReference type="ARBA" id="ARBA00023157"/>
    </source>
</evidence>
<evidence type="ECO:0000256" key="6">
    <source>
        <dbReference type="ARBA" id="ARBA00022702"/>
    </source>
</evidence>
<evidence type="ECO:0000259" key="10">
    <source>
        <dbReference type="SMART" id="SM00078"/>
    </source>
</evidence>